<keyword evidence="5" id="KW-0378">Hydrolase</keyword>
<evidence type="ECO:0000256" key="4">
    <source>
        <dbReference type="ARBA" id="ARBA00022741"/>
    </source>
</evidence>
<dbReference type="PANTHER" id="PTHR34139">
    <property type="entry name" value="UPF0331 PROTEIN MJ0127"/>
    <property type="match status" value="1"/>
</dbReference>
<evidence type="ECO:0000256" key="2">
    <source>
        <dbReference type="ARBA" id="ARBA00022649"/>
    </source>
</evidence>
<dbReference type="InterPro" id="IPR051813">
    <property type="entry name" value="HepT_RNase_toxin"/>
</dbReference>
<keyword evidence="4" id="KW-0547">Nucleotide-binding</keyword>
<protein>
    <submittedName>
        <fullName evidence="6">DUF86 domain-containing protein</fullName>
    </submittedName>
</protein>
<dbReference type="Pfam" id="PF01934">
    <property type="entry name" value="HepT-like"/>
    <property type="match status" value="1"/>
</dbReference>
<keyword evidence="1" id="KW-0597">Phosphoprotein</keyword>
<comment type="caution">
    <text evidence="6">The sequence shown here is derived from an EMBL/GenBank/DDBJ whole genome shotgun (WGS) entry which is preliminary data.</text>
</comment>
<evidence type="ECO:0000256" key="5">
    <source>
        <dbReference type="ARBA" id="ARBA00022801"/>
    </source>
</evidence>
<dbReference type="InterPro" id="IPR008201">
    <property type="entry name" value="HepT-like"/>
</dbReference>
<dbReference type="Proteomes" id="UP001169006">
    <property type="component" value="Unassembled WGS sequence"/>
</dbReference>
<dbReference type="PANTHER" id="PTHR34139:SF1">
    <property type="entry name" value="RNASE MJ1380-RELATED"/>
    <property type="match status" value="1"/>
</dbReference>
<accession>A0ABT8T4K3</accession>
<sequence>MDDMLEAIAGIQAAVAGKTLEDYRKEWILRHAVQRGIEIISEASRAIPEDIQQLQPEVPWRSVRGISNVLRHEYHGLSDRIIWGVIVDELLRLKHALEAIFEQVGPGPD</sequence>
<evidence type="ECO:0000256" key="3">
    <source>
        <dbReference type="ARBA" id="ARBA00022722"/>
    </source>
</evidence>
<evidence type="ECO:0000313" key="7">
    <source>
        <dbReference type="Proteomes" id="UP001169006"/>
    </source>
</evidence>
<keyword evidence="3" id="KW-0540">Nuclease</keyword>
<reference evidence="6" key="2">
    <citation type="submission" date="2023-07" db="EMBL/GenBank/DDBJ databases">
        <authorList>
            <person name="Sun H."/>
        </authorList>
    </citation>
    <scope>NUCLEOTIDE SEQUENCE</scope>
    <source>
        <strain evidence="6">05753</strain>
    </source>
</reference>
<evidence type="ECO:0000313" key="6">
    <source>
        <dbReference type="EMBL" id="MDO1585597.1"/>
    </source>
</evidence>
<name>A0ABT8T4K3_9HYPH</name>
<proteinExistence type="predicted"/>
<evidence type="ECO:0000256" key="1">
    <source>
        <dbReference type="ARBA" id="ARBA00022553"/>
    </source>
</evidence>
<organism evidence="6 7">
    <name type="scientific">Rhizobium oryzicola</name>
    <dbReference type="NCBI Taxonomy" id="1232668"/>
    <lineage>
        <taxon>Bacteria</taxon>
        <taxon>Pseudomonadati</taxon>
        <taxon>Pseudomonadota</taxon>
        <taxon>Alphaproteobacteria</taxon>
        <taxon>Hyphomicrobiales</taxon>
        <taxon>Rhizobiaceae</taxon>
        <taxon>Rhizobium/Agrobacterium group</taxon>
        <taxon>Rhizobium</taxon>
    </lineage>
</organism>
<gene>
    <name evidence="6" type="ORF">Q2T52_26210</name>
</gene>
<keyword evidence="2" id="KW-1277">Toxin-antitoxin system</keyword>
<dbReference type="RefSeq" id="WP_302079864.1">
    <property type="nucleotide sequence ID" value="NZ_JAUKWQ010000017.1"/>
</dbReference>
<reference evidence="6" key="1">
    <citation type="journal article" date="2015" name="Int. J. Syst. Evol. Microbiol.">
        <title>Rhizobium oryzicola sp. nov., potential plant-growth-promoting endophytic bacteria isolated from rice roots.</title>
        <authorList>
            <person name="Zhang X.X."/>
            <person name="Gao J.S."/>
            <person name="Cao Y.H."/>
            <person name="Sheirdil R.A."/>
            <person name="Wang X.C."/>
            <person name="Zhang L."/>
        </authorList>
    </citation>
    <scope>NUCLEOTIDE SEQUENCE</scope>
    <source>
        <strain evidence="6">05753</strain>
    </source>
</reference>
<keyword evidence="7" id="KW-1185">Reference proteome</keyword>
<dbReference type="EMBL" id="JAUKWQ010000017">
    <property type="protein sequence ID" value="MDO1585597.1"/>
    <property type="molecule type" value="Genomic_DNA"/>
</dbReference>